<keyword evidence="3 7" id="KW-0460">Magnesium</keyword>
<dbReference type="Pfam" id="PF16360">
    <property type="entry name" value="GTP-bdg_M"/>
    <property type="match status" value="1"/>
</dbReference>
<comment type="function">
    <text evidence="5">GTPase that associates with the 50S ribosomal subunit and may have a role during protein synthesis or ribosome biogenesis.</text>
</comment>
<dbReference type="GO" id="GO:0046872">
    <property type="term" value="F:metal ion binding"/>
    <property type="evidence" value="ECO:0007669"/>
    <property type="project" value="UniProtKB-KW"/>
</dbReference>
<feature type="binding site" evidence="7">
    <location>
        <position position="222"/>
    </location>
    <ligand>
        <name>Mg(2+)</name>
        <dbReference type="ChEBI" id="CHEBI:18420"/>
    </ligand>
</feature>
<dbReference type="RefSeq" id="WP_129785490.1">
    <property type="nucleotide sequence ID" value="NZ_RZHH01000002.1"/>
</dbReference>
<protein>
    <recommendedName>
        <fullName evidence="5">GTPase HflX</fullName>
    </recommendedName>
    <alternativeName>
        <fullName evidence="5">GTP-binding protein HflX</fullName>
    </alternativeName>
</protein>
<name>A0A482TQH9_9EURY</name>
<dbReference type="EMBL" id="RZHH01000002">
    <property type="protein sequence ID" value="RYJ15165.1"/>
    <property type="molecule type" value="Genomic_DNA"/>
</dbReference>
<feature type="domain" description="Hflx-type G" evidence="9">
    <location>
        <begin position="209"/>
        <end position="394"/>
    </location>
</feature>
<dbReference type="InterPro" id="IPR030394">
    <property type="entry name" value="G_HFLX_dom"/>
</dbReference>
<comment type="caution">
    <text evidence="10">The sequence shown here is derived from an EMBL/GenBank/DDBJ whole genome shotgun (WGS) entry which is preliminary data.</text>
</comment>
<evidence type="ECO:0000256" key="6">
    <source>
        <dbReference type="PIRSR" id="PIRSR006809-1"/>
    </source>
</evidence>
<evidence type="ECO:0000256" key="5">
    <source>
        <dbReference type="HAMAP-Rule" id="MF_00900"/>
    </source>
</evidence>
<evidence type="ECO:0000256" key="8">
    <source>
        <dbReference type="SAM" id="MobiDB-lite"/>
    </source>
</evidence>
<keyword evidence="5" id="KW-0963">Cytoplasm</keyword>
<dbReference type="Gene3D" id="3.40.50.11060">
    <property type="entry name" value="GTPase HflX, N-terminal domain"/>
    <property type="match status" value="1"/>
</dbReference>
<dbReference type="GO" id="GO:0005525">
    <property type="term" value="F:GTP binding"/>
    <property type="evidence" value="ECO:0007669"/>
    <property type="project" value="UniProtKB-UniRule"/>
</dbReference>
<dbReference type="NCBIfam" id="TIGR03156">
    <property type="entry name" value="GTP_HflX"/>
    <property type="match status" value="1"/>
</dbReference>
<dbReference type="Pfam" id="PF13167">
    <property type="entry name" value="GTP-bdg_N"/>
    <property type="match status" value="1"/>
</dbReference>
<feature type="region of interest" description="Disordered" evidence="8">
    <location>
        <begin position="1"/>
        <end position="42"/>
    </location>
</feature>
<reference evidence="10 11" key="1">
    <citation type="submission" date="2018-12" db="EMBL/GenBank/DDBJ databases">
        <title>Genome analysis provides insights into bioremediation potentialities of Halogeometricum borinquense strain N11.</title>
        <authorList>
            <person name="Najjari A."/>
            <person name="Youssef N."/>
            <person name="Fhoula I."/>
            <person name="Ben Dhia O."/>
            <person name="Mahjoubi M."/>
            <person name="Ouzari H.I."/>
            <person name="Cherif A."/>
        </authorList>
    </citation>
    <scope>NUCLEOTIDE SEQUENCE [LARGE SCALE GENOMIC DNA]</scope>
    <source>
        <strain evidence="10 11">N11</strain>
    </source>
</reference>
<evidence type="ECO:0000256" key="3">
    <source>
        <dbReference type="ARBA" id="ARBA00022842"/>
    </source>
</evidence>
<dbReference type="GO" id="GO:0003924">
    <property type="term" value="F:GTPase activity"/>
    <property type="evidence" value="ECO:0007669"/>
    <property type="project" value="UniProtKB-UniRule"/>
</dbReference>
<comment type="similarity">
    <text evidence="5">Belongs to the TRAFAC class OBG-HflX-like GTPase superfamily. HflX GTPase family.</text>
</comment>
<dbReference type="InterPro" id="IPR042108">
    <property type="entry name" value="GTPase_HflX_N_sf"/>
</dbReference>
<dbReference type="InterPro" id="IPR016496">
    <property type="entry name" value="GTPase_HflX"/>
</dbReference>
<dbReference type="Pfam" id="PF01926">
    <property type="entry name" value="MMR_HSR1"/>
    <property type="match status" value="1"/>
</dbReference>
<evidence type="ECO:0000256" key="7">
    <source>
        <dbReference type="PIRSR" id="PIRSR006809-2"/>
    </source>
</evidence>
<keyword evidence="4 5" id="KW-0342">GTP-binding</keyword>
<proteinExistence type="inferred from homology"/>
<keyword evidence="1 7" id="KW-0479">Metal-binding</keyword>
<dbReference type="InterPro" id="IPR032305">
    <property type="entry name" value="GTP-bd_M"/>
</dbReference>
<feature type="binding site" evidence="7">
    <location>
        <position position="257"/>
    </location>
    <ligand>
        <name>Mg(2+)</name>
        <dbReference type="ChEBI" id="CHEBI:18420"/>
    </ligand>
</feature>
<dbReference type="PROSITE" id="PS51705">
    <property type="entry name" value="G_HFLX"/>
    <property type="match status" value="1"/>
</dbReference>
<evidence type="ECO:0000256" key="2">
    <source>
        <dbReference type="ARBA" id="ARBA00022741"/>
    </source>
</evidence>
<dbReference type="AlphaFoldDB" id="A0A482TQH9"/>
<dbReference type="HAMAP" id="MF_00900">
    <property type="entry name" value="GTPase_HflX"/>
    <property type="match status" value="1"/>
</dbReference>
<evidence type="ECO:0000256" key="1">
    <source>
        <dbReference type="ARBA" id="ARBA00022723"/>
    </source>
</evidence>
<dbReference type="InterPro" id="IPR006073">
    <property type="entry name" value="GTP-bd"/>
</dbReference>
<dbReference type="Proteomes" id="UP000294028">
    <property type="component" value="Unassembled WGS sequence"/>
</dbReference>
<evidence type="ECO:0000313" key="11">
    <source>
        <dbReference type="Proteomes" id="UP000294028"/>
    </source>
</evidence>
<comment type="subcellular location">
    <subcellularLocation>
        <location evidence="5">Cytoplasm</location>
    </subcellularLocation>
    <text evidence="5">May associate with membranes.</text>
</comment>
<evidence type="ECO:0000259" key="9">
    <source>
        <dbReference type="PROSITE" id="PS51705"/>
    </source>
</evidence>
<dbReference type="InterPro" id="IPR025121">
    <property type="entry name" value="GTPase_HflX_N"/>
</dbReference>
<feature type="compositionally biased region" description="Basic and acidic residues" evidence="8">
    <location>
        <begin position="13"/>
        <end position="25"/>
    </location>
</feature>
<dbReference type="PANTHER" id="PTHR10229">
    <property type="entry name" value="GTP-BINDING PROTEIN HFLX"/>
    <property type="match status" value="1"/>
</dbReference>
<accession>A0A482TQH9</accession>
<sequence length="455" mass="49525">MSRQTDQQSAQTTEHDATTTKREPSSTDDGIPAIIAKRSSETPVETEEIRALASAAGYRVIDELTQVRREDPGTHFGSGKVDSLSDRIEATDASVLVIDGGLTPSQTTNLRDCLPGETEIFDRYRLVLSIFAAQAGTRRAQLQVELAQLKYALPRIETESDPQAMNIALEKGTRVKGVRDRIAELESKLADLPNPAAQYRSRRREQGFDLVTVAGYTNAGKSTLLHRLADDLSLDSTDRHPDEANSVAAVEDRLFKTLQTTTRRATLEGRPVLATDTVGFVDDLPHWLVESFSTTISEAAAADVVVLVADASDDVETLREKIRVSLSVFDAQGVETQNVVTALNKTDLLTDTECESRVAAAESLAPRVVPVSVVEETNLETLVEVVCDRLPTATETVSMPTGDEAMSVVSWAYDHARVESVEYGAETVTLTLQGRPEILERMRGKVESVGESDPG</sequence>
<dbReference type="InterPro" id="IPR027417">
    <property type="entry name" value="P-loop_NTPase"/>
</dbReference>
<keyword evidence="2 5" id="KW-0547">Nucleotide-binding</keyword>
<feature type="binding site" evidence="6">
    <location>
        <begin position="215"/>
        <end position="222"/>
    </location>
    <ligand>
        <name>GTP</name>
        <dbReference type="ChEBI" id="CHEBI:37565"/>
    </ligand>
</feature>
<dbReference type="PIRSF" id="PIRSF006809">
    <property type="entry name" value="GTP-binding_hflX_prd"/>
    <property type="match status" value="1"/>
</dbReference>
<dbReference type="PANTHER" id="PTHR10229:SF8">
    <property type="entry name" value="GTPASE HFLX"/>
    <property type="match status" value="1"/>
</dbReference>
<feature type="compositionally biased region" description="Polar residues" evidence="8">
    <location>
        <begin position="1"/>
        <end position="12"/>
    </location>
</feature>
<gene>
    <name evidence="5 10" type="primary">hflX</name>
    <name evidence="10" type="ORF">ELS19_15240</name>
</gene>
<organism evidence="10 11">
    <name type="scientific">Halogeometricum borinquense</name>
    <dbReference type="NCBI Taxonomy" id="60847"/>
    <lineage>
        <taxon>Archaea</taxon>
        <taxon>Methanobacteriati</taxon>
        <taxon>Methanobacteriota</taxon>
        <taxon>Stenosarchaea group</taxon>
        <taxon>Halobacteria</taxon>
        <taxon>Halobacteriales</taxon>
        <taxon>Haloferacaceae</taxon>
        <taxon>Halogeometricum</taxon>
    </lineage>
</organism>
<comment type="cofactor">
    <cofactor evidence="7">
        <name>Mg(2+)</name>
        <dbReference type="ChEBI" id="CHEBI:18420"/>
    </cofactor>
</comment>
<evidence type="ECO:0000256" key="4">
    <source>
        <dbReference type="ARBA" id="ARBA00023134"/>
    </source>
</evidence>
<feature type="binding site" evidence="6">
    <location>
        <begin position="276"/>
        <end position="279"/>
    </location>
    <ligand>
        <name>GTP</name>
        <dbReference type="ChEBI" id="CHEBI:37565"/>
    </ligand>
</feature>
<feature type="binding site" evidence="6">
    <location>
        <begin position="344"/>
        <end position="347"/>
    </location>
    <ligand>
        <name>GTP</name>
        <dbReference type="ChEBI" id="CHEBI:37565"/>
    </ligand>
</feature>
<dbReference type="GO" id="GO:0005737">
    <property type="term" value="C:cytoplasm"/>
    <property type="evidence" value="ECO:0007669"/>
    <property type="project" value="UniProtKB-SubCell"/>
</dbReference>
<evidence type="ECO:0000313" key="10">
    <source>
        <dbReference type="EMBL" id="RYJ15165.1"/>
    </source>
</evidence>
<dbReference type="Gene3D" id="3.40.50.300">
    <property type="entry name" value="P-loop containing nucleotide triphosphate hydrolases"/>
    <property type="match status" value="1"/>
</dbReference>
<dbReference type="GO" id="GO:0043022">
    <property type="term" value="F:ribosome binding"/>
    <property type="evidence" value="ECO:0007669"/>
    <property type="project" value="TreeGrafter"/>
</dbReference>
<comment type="subunit">
    <text evidence="5">Monomer. Associates with the 50S ribosomal subunit.</text>
</comment>
<dbReference type="SUPFAM" id="SSF52540">
    <property type="entry name" value="P-loop containing nucleoside triphosphate hydrolases"/>
    <property type="match status" value="1"/>
</dbReference>